<dbReference type="EMBL" id="AP025592">
    <property type="protein sequence ID" value="BDG07795.1"/>
    <property type="molecule type" value="Genomic_DNA"/>
</dbReference>
<feature type="domain" description="Histidine kinase" evidence="5">
    <location>
        <begin position="58"/>
        <end position="282"/>
    </location>
</feature>
<feature type="domain" description="GGDEF" evidence="7">
    <location>
        <begin position="454"/>
        <end position="588"/>
    </location>
</feature>
<dbReference type="SUPFAM" id="SSF47384">
    <property type="entry name" value="Homodimeric domain of signal transducing histidine kinase"/>
    <property type="match status" value="1"/>
</dbReference>
<dbReference type="EC" id="2.7.7.65" evidence="1"/>
<dbReference type="InterPro" id="IPR036097">
    <property type="entry name" value="HisK_dim/P_sf"/>
</dbReference>
<feature type="region of interest" description="Disordered" evidence="4">
    <location>
        <begin position="579"/>
        <end position="600"/>
    </location>
</feature>
<proteinExistence type="predicted"/>
<dbReference type="PROSITE" id="PS50109">
    <property type="entry name" value="HIS_KIN"/>
    <property type="match status" value="1"/>
</dbReference>
<protein>
    <recommendedName>
        <fullName evidence="1">diguanylate cyclase</fullName>
        <ecNumber evidence="1">2.7.7.65</ecNumber>
    </recommendedName>
</protein>
<dbReference type="InterPro" id="IPR036890">
    <property type="entry name" value="HATPase_C_sf"/>
</dbReference>
<feature type="region of interest" description="Disordered" evidence="4">
    <location>
        <begin position="1"/>
        <end position="25"/>
    </location>
</feature>
<dbReference type="CDD" id="cd01949">
    <property type="entry name" value="GGDEF"/>
    <property type="match status" value="1"/>
</dbReference>
<dbReference type="SMART" id="SM00267">
    <property type="entry name" value="GGDEF"/>
    <property type="match status" value="1"/>
</dbReference>
<dbReference type="InterPro" id="IPR005467">
    <property type="entry name" value="His_kinase_dom"/>
</dbReference>
<dbReference type="Pfam" id="PF00990">
    <property type="entry name" value="GGDEF"/>
    <property type="match status" value="1"/>
</dbReference>
<dbReference type="PANTHER" id="PTHR45138:SF9">
    <property type="entry name" value="DIGUANYLATE CYCLASE DGCM-RELATED"/>
    <property type="match status" value="1"/>
</dbReference>
<dbReference type="SUPFAM" id="SSF52172">
    <property type="entry name" value="CheY-like"/>
    <property type="match status" value="1"/>
</dbReference>
<evidence type="ECO:0000313" key="8">
    <source>
        <dbReference type="EMBL" id="BDG07795.1"/>
    </source>
</evidence>
<comment type="catalytic activity">
    <reaction evidence="2">
        <text>2 GTP = 3',3'-c-di-GMP + 2 diphosphate</text>
        <dbReference type="Rhea" id="RHEA:24898"/>
        <dbReference type="ChEBI" id="CHEBI:33019"/>
        <dbReference type="ChEBI" id="CHEBI:37565"/>
        <dbReference type="ChEBI" id="CHEBI:58805"/>
        <dbReference type="EC" id="2.7.7.65"/>
    </reaction>
</comment>
<dbReference type="Pfam" id="PF00072">
    <property type="entry name" value="Response_reg"/>
    <property type="match status" value="1"/>
</dbReference>
<dbReference type="InterPro" id="IPR000160">
    <property type="entry name" value="GGDEF_dom"/>
</dbReference>
<evidence type="ECO:0000259" key="5">
    <source>
        <dbReference type="PROSITE" id="PS50109"/>
    </source>
</evidence>
<dbReference type="RefSeq" id="WP_248344726.1">
    <property type="nucleotide sequence ID" value="NZ_AP025592.1"/>
</dbReference>
<feature type="domain" description="Response regulatory" evidence="6">
    <location>
        <begin position="296"/>
        <end position="411"/>
    </location>
</feature>
<dbReference type="PROSITE" id="PS50110">
    <property type="entry name" value="RESPONSE_REGULATORY"/>
    <property type="match status" value="1"/>
</dbReference>
<dbReference type="PROSITE" id="PS50887">
    <property type="entry name" value="GGDEF"/>
    <property type="match status" value="1"/>
</dbReference>
<dbReference type="NCBIfam" id="TIGR00254">
    <property type="entry name" value="GGDEF"/>
    <property type="match status" value="1"/>
</dbReference>
<dbReference type="SMART" id="SM00448">
    <property type="entry name" value="REC"/>
    <property type="match status" value="1"/>
</dbReference>
<accession>A0ABN6N5F8</accession>
<gene>
    <name evidence="8" type="ORF">AMPC_09080</name>
</gene>
<evidence type="ECO:0000256" key="1">
    <source>
        <dbReference type="ARBA" id="ARBA00012528"/>
    </source>
</evidence>
<feature type="region of interest" description="Disordered" evidence="4">
    <location>
        <begin position="211"/>
        <end position="235"/>
    </location>
</feature>
<dbReference type="Gene3D" id="3.40.50.2300">
    <property type="match status" value="1"/>
</dbReference>
<feature type="modified residue" description="4-aspartylphosphate" evidence="3">
    <location>
        <position position="344"/>
    </location>
</feature>
<evidence type="ECO:0000256" key="4">
    <source>
        <dbReference type="SAM" id="MobiDB-lite"/>
    </source>
</evidence>
<sequence>MQRGEEGSRGDGHRGDGDAGARALREDLARSQADCAQMIDANRRLREAAERREEILATCARDLRGPADQLLLHARALLQGAAGPLAPPQAEAIEAIARESRQLLHLADDLLALRALDSGAEPIERAPADLREVAQGACALVEPLAREREVRLAPELPAHPVPLSLDALRLREALGTLLARAVEQARPGAVLELAVSPLPAGARVTLAAARQPHVTPAPSGARRPQRAGEPPPAGAPVRLLARIGGLGLALARAVVELHGGTLEVDGDPLHPEAVRVDLPEAPPPGRARPRDGERARILVVEDDPDARAALELLLESGYDVESAEDGEQGLARCRADLPDLVLMDVFMPRMDGFAALAALRTDPRTAEVPVILVSGRGDDLTRAGSLDLGAVDFLQKPFSERELKARIDRTLRLTRRQRQLRELAQTDPLTGLPNRRAFRTQLAEELKRARRAYGPVSCVMIDMDDLKPVNDTLGHAAGDRAIASMAEAIRTELRETDFGARYGGDEFVVLLPHTGAAEARVFAERVRSRLLATVLDLEGHAVPLRASFGVASLEEGGEGSGEDLVRRADAALYQAKRTGRGGVAVHGHPSPPEADVAAPH</sequence>
<evidence type="ECO:0000256" key="2">
    <source>
        <dbReference type="ARBA" id="ARBA00034247"/>
    </source>
</evidence>
<dbReference type="SUPFAM" id="SSF55073">
    <property type="entry name" value="Nucleotide cyclase"/>
    <property type="match status" value="1"/>
</dbReference>
<evidence type="ECO:0000313" key="9">
    <source>
        <dbReference type="Proteomes" id="UP001162734"/>
    </source>
</evidence>
<dbReference type="InterPro" id="IPR050469">
    <property type="entry name" value="Diguanylate_Cyclase"/>
</dbReference>
<dbReference type="PANTHER" id="PTHR45138">
    <property type="entry name" value="REGULATORY COMPONENTS OF SENSORY TRANSDUCTION SYSTEM"/>
    <property type="match status" value="1"/>
</dbReference>
<dbReference type="Proteomes" id="UP001162734">
    <property type="component" value="Chromosome"/>
</dbReference>
<dbReference type="Gene3D" id="3.30.565.10">
    <property type="entry name" value="Histidine kinase-like ATPase, C-terminal domain"/>
    <property type="match status" value="1"/>
</dbReference>
<organism evidence="8 9">
    <name type="scientific">Anaeromyxobacter paludicola</name>
    <dbReference type="NCBI Taxonomy" id="2918171"/>
    <lineage>
        <taxon>Bacteria</taxon>
        <taxon>Pseudomonadati</taxon>
        <taxon>Myxococcota</taxon>
        <taxon>Myxococcia</taxon>
        <taxon>Myxococcales</taxon>
        <taxon>Cystobacterineae</taxon>
        <taxon>Anaeromyxobacteraceae</taxon>
        <taxon>Anaeromyxobacter</taxon>
    </lineage>
</organism>
<dbReference type="SUPFAM" id="SSF55874">
    <property type="entry name" value="ATPase domain of HSP90 chaperone/DNA topoisomerase II/histidine kinase"/>
    <property type="match status" value="1"/>
</dbReference>
<evidence type="ECO:0000259" key="6">
    <source>
        <dbReference type="PROSITE" id="PS50110"/>
    </source>
</evidence>
<dbReference type="Gene3D" id="3.30.70.270">
    <property type="match status" value="1"/>
</dbReference>
<evidence type="ECO:0000259" key="7">
    <source>
        <dbReference type="PROSITE" id="PS50887"/>
    </source>
</evidence>
<dbReference type="InterPro" id="IPR011006">
    <property type="entry name" value="CheY-like_superfamily"/>
</dbReference>
<name>A0ABN6N5F8_9BACT</name>
<evidence type="ECO:0000256" key="3">
    <source>
        <dbReference type="PROSITE-ProRule" id="PRU00169"/>
    </source>
</evidence>
<dbReference type="InterPro" id="IPR043128">
    <property type="entry name" value="Rev_trsase/Diguanyl_cyclase"/>
</dbReference>
<dbReference type="InterPro" id="IPR029787">
    <property type="entry name" value="Nucleotide_cyclase"/>
</dbReference>
<keyword evidence="9" id="KW-1185">Reference proteome</keyword>
<dbReference type="InterPro" id="IPR001789">
    <property type="entry name" value="Sig_transdc_resp-reg_receiver"/>
</dbReference>
<keyword evidence="3" id="KW-0597">Phosphoprotein</keyword>
<reference evidence="9" key="1">
    <citation type="journal article" date="2022" name="Int. J. Syst. Evol. Microbiol.">
        <title>Anaeromyxobacter oryzae sp. nov., Anaeromyxobacter diazotrophicus sp. nov. and Anaeromyxobacter paludicola sp. nov., isolated from paddy soils.</title>
        <authorList>
            <person name="Itoh H."/>
            <person name="Xu Z."/>
            <person name="Mise K."/>
            <person name="Masuda Y."/>
            <person name="Ushijima N."/>
            <person name="Hayakawa C."/>
            <person name="Shiratori Y."/>
            <person name="Senoo K."/>
        </authorList>
    </citation>
    <scope>NUCLEOTIDE SEQUENCE [LARGE SCALE GENOMIC DNA]</scope>
    <source>
        <strain evidence="9">Red630</strain>
    </source>
</reference>